<evidence type="ECO:0000256" key="6">
    <source>
        <dbReference type="SAM" id="MobiDB-lite"/>
    </source>
</evidence>
<dbReference type="Pfam" id="PF03634">
    <property type="entry name" value="TCP"/>
    <property type="match status" value="1"/>
</dbReference>
<evidence type="ECO:0000313" key="8">
    <source>
        <dbReference type="EMBL" id="CAH2065376.1"/>
    </source>
</evidence>
<keyword evidence="4" id="KW-0804">Transcription</keyword>
<keyword evidence="9" id="KW-1185">Reference proteome</keyword>
<comment type="subcellular location">
    <subcellularLocation>
        <location evidence="1">Nucleus</location>
    </subcellularLocation>
</comment>
<dbReference type="GO" id="GO:0005634">
    <property type="term" value="C:nucleus"/>
    <property type="evidence" value="ECO:0007669"/>
    <property type="project" value="UniProtKB-SubCell"/>
</dbReference>
<feature type="domain" description="TCP" evidence="7">
    <location>
        <begin position="19"/>
        <end position="73"/>
    </location>
</feature>
<dbReference type="PANTHER" id="PTHR31072">
    <property type="entry name" value="TRANSCRIPTION FACTOR TCP4-RELATED"/>
    <property type="match status" value="1"/>
</dbReference>
<evidence type="ECO:0000256" key="2">
    <source>
        <dbReference type="ARBA" id="ARBA00023015"/>
    </source>
</evidence>
<organism evidence="8 9">
    <name type="scientific">Thlaspi arvense</name>
    <name type="common">Field penny-cress</name>
    <dbReference type="NCBI Taxonomy" id="13288"/>
    <lineage>
        <taxon>Eukaryota</taxon>
        <taxon>Viridiplantae</taxon>
        <taxon>Streptophyta</taxon>
        <taxon>Embryophyta</taxon>
        <taxon>Tracheophyta</taxon>
        <taxon>Spermatophyta</taxon>
        <taxon>Magnoliopsida</taxon>
        <taxon>eudicotyledons</taxon>
        <taxon>Gunneridae</taxon>
        <taxon>Pentapetalae</taxon>
        <taxon>rosids</taxon>
        <taxon>malvids</taxon>
        <taxon>Brassicales</taxon>
        <taxon>Brassicaceae</taxon>
        <taxon>Thlaspideae</taxon>
        <taxon>Thlaspi</taxon>
    </lineage>
</organism>
<gene>
    <name evidence="8" type="ORF">TAV2_LOCUS18056</name>
</gene>
<dbReference type="InterPro" id="IPR017887">
    <property type="entry name" value="TF_TCP_subgr"/>
</dbReference>
<dbReference type="Proteomes" id="UP000836841">
    <property type="component" value="Chromosome 5"/>
</dbReference>
<evidence type="ECO:0000256" key="5">
    <source>
        <dbReference type="ARBA" id="ARBA00023242"/>
    </source>
</evidence>
<dbReference type="EMBL" id="OU466861">
    <property type="protein sequence ID" value="CAH2065376.1"/>
    <property type="molecule type" value="Genomic_DNA"/>
</dbReference>
<evidence type="ECO:0000259" key="7">
    <source>
        <dbReference type="PROSITE" id="PS51369"/>
    </source>
</evidence>
<dbReference type="InterPro" id="IPR005333">
    <property type="entry name" value="Transcription_factor_TCP"/>
</dbReference>
<keyword evidence="2" id="KW-0805">Transcription regulation</keyword>
<dbReference type="GO" id="GO:0043565">
    <property type="term" value="F:sequence-specific DNA binding"/>
    <property type="evidence" value="ECO:0007669"/>
    <property type="project" value="TreeGrafter"/>
</dbReference>
<keyword evidence="5" id="KW-0539">Nucleus</keyword>
<keyword evidence="3" id="KW-0238">DNA-binding</keyword>
<feature type="region of interest" description="Disordered" evidence="6">
    <location>
        <begin position="98"/>
        <end position="127"/>
    </location>
</feature>
<accession>A0AAU9SFW3</accession>
<protein>
    <recommendedName>
        <fullName evidence="7">TCP domain-containing protein</fullName>
    </recommendedName>
</protein>
<evidence type="ECO:0000256" key="3">
    <source>
        <dbReference type="ARBA" id="ARBA00023125"/>
    </source>
</evidence>
<dbReference type="GO" id="GO:0003700">
    <property type="term" value="F:DNA-binding transcription factor activity"/>
    <property type="evidence" value="ECO:0007669"/>
    <property type="project" value="InterPro"/>
</dbReference>
<name>A0AAU9SFW3_THLAR</name>
<sequence length="127" mass="14287">EPKMDLSNENTDKQKAKSSKDRHIRVEGRDRHIRIPVSSASQLFQLTNELGFKTDGETIGWLLQKAEPAIIAATGHGVNITPTGDNQELFSRGMVYHKQPVMSQASMPQPQPQRPQPQPQFSIDQRD</sequence>
<proteinExistence type="predicted"/>
<evidence type="ECO:0000313" key="9">
    <source>
        <dbReference type="Proteomes" id="UP000836841"/>
    </source>
</evidence>
<dbReference type="PANTHER" id="PTHR31072:SF170">
    <property type="entry name" value="TRANSCRIPTION FACTOR TCP15-RELATED"/>
    <property type="match status" value="1"/>
</dbReference>
<evidence type="ECO:0000256" key="4">
    <source>
        <dbReference type="ARBA" id="ARBA00023163"/>
    </source>
</evidence>
<feature type="non-terminal residue" evidence="8">
    <location>
        <position position="127"/>
    </location>
</feature>
<feature type="region of interest" description="Disordered" evidence="6">
    <location>
        <begin position="1"/>
        <end position="25"/>
    </location>
</feature>
<reference evidence="8 9" key="1">
    <citation type="submission" date="2022-03" db="EMBL/GenBank/DDBJ databases">
        <authorList>
            <person name="Nunn A."/>
            <person name="Chopra R."/>
            <person name="Nunn A."/>
            <person name="Contreras Garrido A."/>
        </authorList>
    </citation>
    <scope>NUCLEOTIDE SEQUENCE [LARGE SCALE GENOMIC DNA]</scope>
</reference>
<dbReference type="PROSITE" id="PS51369">
    <property type="entry name" value="TCP"/>
    <property type="match status" value="1"/>
</dbReference>
<evidence type="ECO:0000256" key="1">
    <source>
        <dbReference type="ARBA" id="ARBA00004123"/>
    </source>
</evidence>
<feature type="compositionally biased region" description="Pro residues" evidence="6">
    <location>
        <begin position="109"/>
        <end position="118"/>
    </location>
</feature>
<dbReference type="AlphaFoldDB" id="A0AAU9SFW3"/>